<dbReference type="PANTHER" id="PTHR31301:SF132">
    <property type="entry name" value="LOB DOMAIN-CONTAINING PROTEIN 27-LIKE"/>
    <property type="match status" value="1"/>
</dbReference>
<evidence type="ECO:0000313" key="4">
    <source>
        <dbReference type="EMBL" id="KAL3617996.1"/>
    </source>
</evidence>
<proteinExistence type="inferred from homology"/>
<sequence>MTLKSGTGQACAACKYQRRRCTPECLLAPFFPADQHKMFQNVHKLFGVKNIQNLLKELSPDQKPMAMKSIKFHAAMRDKHPVYGCLFEIQQLTYQVQMAEEELQAVLQQLAYYRQQQQHQQEMSATTEYLSELQLGMAPPRNTDMIVHEDHPTQYNNNVNEMPIGTQINSYSNSCNADYGINYLDFKESNVVDSFCQETYSNSNENNTDSMIMQSQMITPHAMVVQQDTNQDYNEMHPFFDHIDDTQSYVGSKEAYESSLESTLKDSRSQLVEEMDENELKSAAACFSLTSVN</sequence>
<reference evidence="5" key="1">
    <citation type="journal article" date="2024" name="IScience">
        <title>Strigolactones Initiate the Formation of Haustorium-like Structures in Castilleja.</title>
        <authorList>
            <person name="Buerger M."/>
            <person name="Peterson D."/>
            <person name="Chory J."/>
        </authorList>
    </citation>
    <scope>NUCLEOTIDE SEQUENCE [LARGE SCALE GENOMIC DNA]</scope>
</reference>
<dbReference type="InterPro" id="IPR004883">
    <property type="entry name" value="LOB"/>
</dbReference>
<comment type="caution">
    <text evidence="4">The sequence shown here is derived from an EMBL/GenBank/DDBJ whole genome shotgun (WGS) entry which is preliminary data.</text>
</comment>
<evidence type="ECO:0000313" key="5">
    <source>
        <dbReference type="Proteomes" id="UP001632038"/>
    </source>
</evidence>
<gene>
    <name evidence="4" type="ORF">CASFOL_038317</name>
</gene>
<organism evidence="4 5">
    <name type="scientific">Castilleja foliolosa</name>
    <dbReference type="NCBI Taxonomy" id="1961234"/>
    <lineage>
        <taxon>Eukaryota</taxon>
        <taxon>Viridiplantae</taxon>
        <taxon>Streptophyta</taxon>
        <taxon>Embryophyta</taxon>
        <taxon>Tracheophyta</taxon>
        <taxon>Spermatophyta</taxon>
        <taxon>Magnoliopsida</taxon>
        <taxon>eudicotyledons</taxon>
        <taxon>Gunneridae</taxon>
        <taxon>Pentapetalae</taxon>
        <taxon>asterids</taxon>
        <taxon>lamiids</taxon>
        <taxon>Lamiales</taxon>
        <taxon>Orobanchaceae</taxon>
        <taxon>Pedicularideae</taxon>
        <taxon>Castillejinae</taxon>
        <taxon>Castilleja</taxon>
    </lineage>
</organism>
<dbReference type="AlphaFoldDB" id="A0ABD3BLV8"/>
<accession>A0ABD3BLV8</accession>
<dbReference type="EMBL" id="JAVIJP010000081">
    <property type="protein sequence ID" value="KAL3617996.1"/>
    <property type="molecule type" value="Genomic_DNA"/>
</dbReference>
<name>A0ABD3BLV8_9LAMI</name>
<evidence type="ECO:0000256" key="2">
    <source>
        <dbReference type="SAM" id="Coils"/>
    </source>
</evidence>
<dbReference type="Pfam" id="PF03195">
    <property type="entry name" value="LOB"/>
    <property type="match status" value="1"/>
</dbReference>
<evidence type="ECO:0000259" key="3">
    <source>
        <dbReference type="PROSITE" id="PS50891"/>
    </source>
</evidence>
<keyword evidence="5" id="KW-1185">Reference proteome</keyword>
<comment type="similarity">
    <text evidence="1">Belongs to the LOB domain-containing protein family.</text>
</comment>
<feature type="coiled-coil region" evidence="2">
    <location>
        <begin position="89"/>
        <end position="116"/>
    </location>
</feature>
<protein>
    <recommendedName>
        <fullName evidence="3">LOB domain-containing protein</fullName>
    </recommendedName>
</protein>
<evidence type="ECO:0000256" key="1">
    <source>
        <dbReference type="ARBA" id="ARBA00005474"/>
    </source>
</evidence>
<dbReference type="Proteomes" id="UP001632038">
    <property type="component" value="Unassembled WGS sequence"/>
</dbReference>
<dbReference type="PANTHER" id="PTHR31301">
    <property type="entry name" value="LOB DOMAIN-CONTAINING PROTEIN 4-RELATED"/>
    <property type="match status" value="1"/>
</dbReference>
<dbReference type="PROSITE" id="PS50891">
    <property type="entry name" value="LOB"/>
    <property type="match status" value="1"/>
</dbReference>
<keyword evidence="2" id="KW-0175">Coiled coil</keyword>
<feature type="domain" description="LOB" evidence="3">
    <location>
        <begin position="9"/>
        <end position="110"/>
    </location>
</feature>